<feature type="non-terminal residue" evidence="2">
    <location>
        <position position="75"/>
    </location>
</feature>
<dbReference type="AlphaFoldDB" id="A0A091J7R2"/>
<evidence type="ECO:0000256" key="1">
    <source>
        <dbReference type="SAM" id="MobiDB-lite"/>
    </source>
</evidence>
<evidence type="ECO:0000313" key="2">
    <source>
        <dbReference type="EMBL" id="KFP16989.1"/>
    </source>
</evidence>
<name>A0A091J7R2_EGRGA</name>
<gene>
    <name evidence="2" type="ORF">Z169_09539</name>
</gene>
<evidence type="ECO:0000313" key="3">
    <source>
        <dbReference type="Proteomes" id="UP000053119"/>
    </source>
</evidence>
<dbReference type="EMBL" id="KK501664">
    <property type="protein sequence ID" value="KFP16989.1"/>
    <property type="molecule type" value="Genomic_DNA"/>
</dbReference>
<feature type="non-terminal residue" evidence="2">
    <location>
        <position position="1"/>
    </location>
</feature>
<sequence>RKEARRVRFQLDKAPAEGEGSPQPPGNGRALQPPDRGAGESELQELEEKIQEMQEQLQAALARKSELVAVLGAAK</sequence>
<keyword evidence="3" id="KW-1185">Reference proteome</keyword>
<dbReference type="STRING" id="188379.A0A091J7R2"/>
<reference evidence="2 3" key="1">
    <citation type="submission" date="2014-04" db="EMBL/GenBank/DDBJ databases">
        <title>Genome evolution of avian class.</title>
        <authorList>
            <person name="Zhang G."/>
            <person name="Li C."/>
        </authorList>
    </citation>
    <scope>NUCLEOTIDE SEQUENCE [LARGE SCALE GENOMIC DNA]</scope>
    <source>
        <strain evidence="2">BGI_Z169</strain>
    </source>
</reference>
<feature type="region of interest" description="Disordered" evidence="1">
    <location>
        <begin position="1"/>
        <end position="51"/>
    </location>
</feature>
<accession>A0A091J7R2</accession>
<proteinExistence type="predicted"/>
<organism evidence="2 3">
    <name type="scientific">Egretta garzetta</name>
    <name type="common">Little egret</name>
    <dbReference type="NCBI Taxonomy" id="188379"/>
    <lineage>
        <taxon>Eukaryota</taxon>
        <taxon>Metazoa</taxon>
        <taxon>Chordata</taxon>
        <taxon>Craniata</taxon>
        <taxon>Vertebrata</taxon>
        <taxon>Euteleostomi</taxon>
        <taxon>Archelosauria</taxon>
        <taxon>Archosauria</taxon>
        <taxon>Dinosauria</taxon>
        <taxon>Saurischia</taxon>
        <taxon>Theropoda</taxon>
        <taxon>Coelurosauria</taxon>
        <taxon>Aves</taxon>
        <taxon>Neognathae</taxon>
        <taxon>Neoaves</taxon>
        <taxon>Aequornithes</taxon>
        <taxon>Pelecaniformes</taxon>
        <taxon>Ardeidae</taxon>
        <taxon>Egretta</taxon>
    </lineage>
</organism>
<dbReference type="Proteomes" id="UP000053119">
    <property type="component" value="Unassembled WGS sequence"/>
</dbReference>
<protein>
    <submittedName>
        <fullName evidence="2">Uncharacterized protein</fullName>
    </submittedName>
</protein>